<name>A0A7U2F679_PHANO</name>
<dbReference type="Proteomes" id="UP000663193">
    <property type="component" value="Chromosome 9"/>
</dbReference>
<protein>
    <submittedName>
        <fullName evidence="1">Uncharacterized protein</fullName>
    </submittedName>
</protein>
<dbReference type="VEuPathDB" id="FungiDB:JI435_413550"/>
<gene>
    <name evidence="1" type="ORF">JI435_413550</name>
</gene>
<organism evidence="1 2">
    <name type="scientific">Phaeosphaeria nodorum (strain SN15 / ATCC MYA-4574 / FGSC 10173)</name>
    <name type="common">Glume blotch fungus</name>
    <name type="synonym">Parastagonospora nodorum</name>
    <dbReference type="NCBI Taxonomy" id="321614"/>
    <lineage>
        <taxon>Eukaryota</taxon>
        <taxon>Fungi</taxon>
        <taxon>Dikarya</taxon>
        <taxon>Ascomycota</taxon>
        <taxon>Pezizomycotina</taxon>
        <taxon>Dothideomycetes</taxon>
        <taxon>Pleosporomycetidae</taxon>
        <taxon>Pleosporales</taxon>
        <taxon>Pleosporineae</taxon>
        <taxon>Phaeosphaeriaceae</taxon>
        <taxon>Parastagonospora</taxon>
    </lineage>
</organism>
<dbReference type="AlphaFoldDB" id="A0A7U2F679"/>
<accession>A0A7U2F679</accession>
<evidence type="ECO:0000313" key="1">
    <source>
        <dbReference type="EMBL" id="QRC99474.1"/>
    </source>
</evidence>
<evidence type="ECO:0000313" key="2">
    <source>
        <dbReference type="Proteomes" id="UP000663193"/>
    </source>
</evidence>
<dbReference type="EMBL" id="CP069031">
    <property type="protein sequence ID" value="QRC99474.1"/>
    <property type="molecule type" value="Genomic_DNA"/>
</dbReference>
<keyword evidence="2" id="KW-1185">Reference proteome</keyword>
<proteinExistence type="predicted"/>
<sequence>MLLLQYVLPKQLRSHCSMSSQKWYAVTCTTSGRGSAPLSYACASHSGSPIEPHRTSGHHC</sequence>
<reference evidence="2" key="1">
    <citation type="journal article" date="2021" name="BMC Genomics">
        <title>Chromosome-level genome assembly and manually-curated proteome of model necrotroph Parastagonospora nodorum Sn15 reveals a genome-wide trove of candidate effector homologs, and redundancy of virulence-related functions within an accessory chromosome.</title>
        <authorList>
            <person name="Bertazzoni S."/>
            <person name="Jones D.A.B."/>
            <person name="Phan H.T."/>
            <person name="Tan K.-C."/>
            <person name="Hane J.K."/>
        </authorList>
    </citation>
    <scope>NUCLEOTIDE SEQUENCE [LARGE SCALE GENOMIC DNA]</scope>
    <source>
        <strain evidence="2">SN15 / ATCC MYA-4574 / FGSC 10173)</strain>
    </source>
</reference>